<protein>
    <recommendedName>
        <fullName evidence="8">ZBR-type domain-containing protein</fullName>
    </recommendedName>
</protein>
<feature type="region of interest" description="Disordered" evidence="7">
    <location>
        <begin position="50"/>
        <end position="71"/>
    </location>
</feature>
<dbReference type="PANTHER" id="PTHR15493">
    <property type="entry name" value="F-BOX ONLY PROTEIN 5 AND 43"/>
    <property type="match status" value="1"/>
</dbReference>
<name>A0A4Z2CFA3_9TELE</name>
<evidence type="ECO:0000256" key="6">
    <source>
        <dbReference type="PROSITE-ProRule" id="PRU01220"/>
    </source>
</evidence>
<dbReference type="PANTHER" id="PTHR15493:SF1">
    <property type="entry name" value="F-BOX ONLY PROTEIN 43"/>
    <property type="match status" value="1"/>
</dbReference>
<evidence type="ECO:0000256" key="1">
    <source>
        <dbReference type="ARBA" id="ARBA00004906"/>
    </source>
</evidence>
<gene>
    <name evidence="9" type="ORF">fugu_010383</name>
</gene>
<dbReference type="InterPro" id="IPR002867">
    <property type="entry name" value="IBR_dom"/>
</dbReference>
<proteinExistence type="predicted"/>
<dbReference type="InterPro" id="IPR047147">
    <property type="entry name" value="FBX5_43"/>
</dbReference>
<dbReference type="InterPro" id="IPR036047">
    <property type="entry name" value="F-box-like_dom_sf"/>
</dbReference>
<accession>A0A4Z2CFA3</accession>
<keyword evidence="5" id="KW-0862">Zinc</keyword>
<dbReference type="Proteomes" id="UP000516260">
    <property type="component" value="Chromosome 10"/>
</dbReference>
<dbReference type="SMART" id="SM00647">
    <property type="entry name" value="IBR"/>
    <property type="match status" value="1"/>
</dbReference>
<dbReference type="Pfam" id="PF12937">
    <property type="entry name" value="F-box-like"/>
    <property type="match status" value="1"/>
</dbReference>
<dbReference type="GO" id="GO:0045835">
    <property type="term" value="P:negative regulation of meiotic nuclear division"/>
    <property type="evidence" value="ECO:0007669"/>
    <property type="project" value="InterPro"/>
</dbReference>
<keyword evidence="4" id="KW-0833">Ubl conjugation pathway</keyword>
<keyword evidence="10" id="KW-1185">Reference proteome</keyword>
<comment type="pathway">
    <text evidence="1">Protein modification; protein ubiquitination.</text>
</comment>
<dbReference type="InterPro" id="IPR044064">
    <property type="entry name" value="ZF_ZBR"/>
</dbReference>
<evidence type="ECO:0000256" key="4">
    <source>
        <dbReference type="ARBA" id="ARBA00022786"/>
    </source>
</evidence>
<evidence type="ECO:0000256" key="5">
    <source>
        <dbReference type="ARBA" id="ARBA00022833"/>
    </source>
</evidence>
<evidence type="ECO:0000313" key="10">
    <source>
        <dbReference type="Proteomes" id="UP000516260"/>
    </source>
</evidence>
<dbReference type="GO" id="GO:0008270">
    <property type="term" value="F:zinc ion binding"/>
    <property type="evidence" value="ECO:0007669"/>
    <property type="project" value="UniProtKB-KW"/>
</dbReference>
<dbReference type="Gene3D" id="1.20.1280.50">
    <property type="match status" value="1"/>
</dbReference>
<evidence type="ECO:0000259" key="8">
    <source>
        <dbReference type="PROSITE" id="PS51872"/>
    </source>
</evidence>
<dbReference type="GO" id="GO:0005634">
    <property type="term" value="C:nucleus"/>
    <property type="evidence" value="ECO:0007669"/>
    <property type="project" value="TreeGrafter"/>
</dbReference>
<dbReference type="CDD" id="cd20365">
    <property type="entry name" value="BRcat_RBR_FBXO43"/>
    <property type="match status" value="1"/>
</dbReference>
<keyword evidence="2" id="KW-0479">Metal-binding</keyword>
<sequence length="617" mass="67607">MQCTPESNIYLQSCKGQQSYDCSDSGYSGLFRSPPSAAGADSCKSLSPEECGGTSKENLRPSVTPSWCETPRRDSSLRQRRLICRLTQPVKADIRSPCSSGTDASLGWLSFSFDSIDGDTGPLDPAQDLPLSCRKRRLLFTQTRTSTLDDGKLNSAQLSSFGSRISLSDAEFSENLSAADQRETPIFNKLLPGSSKRSFRSPIGSVATDLYDDTSALCTPSSTHTPKFISRSACEDSGFSSLTLDKDSPVDYDGSFQELLLSASRGHAETPNLAESKRRSRLHRQNRLSTLKEGGSQSEEDLADRRHARSHQTCSHSKDDEVFAENAPPHAAISADDETPHRRRTSVNLSLTPALQLVHAMCQQKAQMFTGHSPSLKEQLRYTAALTETPVMFRTSLPLAGLIGRKMGLGKVDILTELKKRNLRHVLSIILGELSPESVYRCGQVCKSWSEVVQQDEGACLKRRTHLMEVDAGLESGGAHHVPEAETRLTLLKRSALKSVQAQSRSSSFCTPQSAKSTLTPLQHSGSSKRDKFIEVAKTLFNDECLKPCPRCQHPARCHSVKGEGICSRADCGFQFCTACLCTFHGSRECGSQSVGRHNKDKLLPGSAQSKRNVRRL</sequence>
<evidence type="ECO:0000256" key="2">
    <source>
        <dbReference type="ARBA" id="ARBA00022723"/>
    </source>
</evidence>
<organism evidence="9 10">
    <name type="scientific">Takifugu bimaculatus</name>
    <dbReference type="NCBI Taxonomy" id="433685"/>
    <lineage>
        <taxon>Eukaryota</taxon>
        <taxon>Metazoa</taxon>
        <taxon>Chordata</taxon>
        <taxon>Craniata</taxon>
        <taxon>Vertebrata</taxon>
        <taxon>Euteleostomi</taxon>
        <taxon>Actinopterygii</taxon>
        <taxon>Neopterygii</taxon>
        <taxon>Teleostei</taxon>
        <taxon>Neoteleostei</taxon>
        <taxon>Acanthomorphata</taxon>
        <taxon>Eupercaria</taxon>
        <taxon>Tetraodontiformes</taxon>
        <taxon>Tetradontoidea</taxon>
        <taxon>Tetraodontidae</taxon>
        <taxon>Takifugu</taxon>
    </lineage>
</organism>
<dbReference type="SUPFAM" id="SSF81383">
    <property type="entry name" value="F-box domain"/>
    <property type="match status" value="1"/>
</dbReference>
<reference evidence="9 10" key="1">
    <citation type="submission" date="2019-04" db="EMBL/GenBank/DDBJ databases">
        <title>The sequence and de novo assembly of Takifugu bimaculatus genome using PacBio and Hi-C technologies.</title>
        <authorList>
            <person name="Xu P."/>
            <person name="Liu B."/>
            <person name="Zhou Z."/>
        </authorList>
    </citation>
    <scope>NUCLEOTIDE SEQUENCE [LARGE SCALE GENOMIC DNA]</scope>
    <source>
        <strain evidence="9">TB-2018</strain>
        <tissue evidence="9">Muscle</tissue>
    </source>
</reference>
<dbReference type="FunFam" id="2.20.25.20:FF:000006">
    <property type="entry name" value="F-box only protein 5"/>
    <property type="match status" value="1"/>
</dbReference>
<dbReference type="InterPro" id="IPR001810">
    <property type="entry name" value="F-box_dom"/>
</dbReference>
<feature type="region of interest" description="Disordered" evidence="7">
    <location>
        <begin position="266"/>
        <end position="321"/>
    </location>
</feature>
<dbReference type="GO" id="GO:0007088">
    <property type="term" value="P:regulation of mitotic nuclear division"/>
    <property type="evidence" value="ECO:0007669"/>
    <property type="project" value="InterPro"/>
</dbReference>
<evidence type="ECO:0000256" key="3">
    <source>
        <dbReference type="ARBA" id="ARBA00022771"/>
    </source>
</evidence>
<dbReference type="Gene3D" id="2.20.25.20">
    <property type="match status" value="1"/>
</dbReference>
<keyword evidence="3 6" id="KW-0863">Zinc-finger</keyword>
<comment type="caution">
    <text evidence="9">The sequence shown here is derived from an EMBL/GenBank/DDBJ whole genome shotgun (WGS) entry which is preliminary data.</text>
</comment>
<dbReference type="EMBL" id="SWLE01000002">
    <property type="protein sequence ID" value="TNN02896.1"/>
    <property type="molecule type" value="Genomic_DNA"/>
</dbReference>
<dbReference type="UniPathway" id="UPA00143"/>
<evidence type="ECO:0000313" key="9">
    <source>
        <dbReference type="EMBL" id="TNN02896.1"/>
    </source>
</evidence>
<dbReference type="PROSITE" id="PS51872">
    <property type="entry name" value="ZF_ZBR"/>
    <property type="match status" value="1"/>
</dbReference>
<dbReference type="AlphaFoldDB" id="A0A4Z2CFA3"/>
<dbReference type="GO" id="GO:0016567">
    <property type="term" value="P:protein ubiquitination"/>
    <property type="evidence" value="ECO:0007669"/>
    <property type="project" value="UniProtKB-UniPathway"/>
</dbReference>
<feature type="domain" description="ZBR-type" evidence="8">
    <location>
        <begin position="545"/>
        <end position="593"/>
    </location>
</feature>
<evidence type="ECO:0000256" key="7">
    <source>
        <dbReference type="SAM" id="MobiDB-lite"/>
    </source>
</evidence>